<keyword evidence="2" id="KW-0677">Repeat</keyword>
<dbReference type="Proteomes" id="UP000030653">
    <property type="component" value="Unassembled WGS sequence"/>
</dbReference>
<sequence>MPREQRKRGRRHKKTDENENDHVVYEEEYYQPGEASHTQPPQAGPSHVEEDLNYPFGILDPDVKAYFRNVDDKLKSWNSGLDDEADEAGLVEGEDPNETRRAVLNAALEELSGKELQASTDPDCSVVLERMIYSMDDFSRRVFCDRLAGAFTQLACHRFASHVCQTLLTLSPSTVSRETQGVISSASTTSEHGELRTMSELVRALHAELLPSLGTVVLDPFGAHVLGALVILLCGDRIPLTSSHSATVGGGGMVRSKKSSKYRAKQGPMTGVLSTPDFSNFSSTTSVPADFSNLAVRLVGELKEQMDPNSVRSLAAHKAANPLVQLLLQVEARSDLASQPGSVMDSFLVGLAGEIKDGTKDVQASDYVETMLRDATASHILETILAVAPEDILHKLWEVYFRGKLPKLAVHPVANFVLASAVGRLNGEELGEVWEEMQGRWAGVLKNNRTGGLRAAVARAADLDQGDQAIEAVKSTFGFSDTTDKKNIVPCMLTCMPYTTFKEQKMEVLSMPSKTDDSSAAQPPRKKPIDSDPINLQGSLLLQSLLHLPSPSNALILDSLESLSTPERVALAHHPTSARVIDGLLDSGTVPNKNKRMWISGYLGVYHELVDDRIGSRVGDLCWAKADTFLKEKIARSLIKHETFLAASHYGRFFARKLRLTLLQRKPEDWKAAQSSAAPALTAGNLSPNKTETNIDPSGAASLGPAVTKKRKSHAEGDEIDALFTSAAPRTKKPKPAHAEDQAQERRQPSSKAETILKEAEADQSLAGVLDAIKQTRTHEKGEESRPKKKRKA</sequence>
<evidence type="ECO:0000256" key="4">
    <source>
        <dbReference type="ARBA" id="ARBA00031929"/>
    </source>
</evidence>
<dbReference type="GO" id="GO:0000056">
    <property type="term" value="P:ribosomal small subunit export from nucleus"/>
    <property type="evidence" value="ECO:0007669"/>
    <property type="project" value="TreeGrafter"/>
</dbReference>
<evidence type="ECO:0000256" key="2">
    <source>
        <dbReference type="ARBA" id="ARBA00022737"/>
    </source>
</evidence>
<feature type="region of interest" description="Disordered" evidence="5">
    <location>
        <begin position="674"/>
        <end position="793"/>
    </location>
</feature>
<dbReference type="InterPro" id="IPR016024">
    <property type="entry name" value="ARM-type_fold"/>
</dbReference>
<proteinExistence type="predicted"/>
<evidence type="ECO:0000313" key="6">
    <source>
        <dbReference type="EMBL" id="EJU06458.1"/>
    </source>
</evidence>
<evidence type="ECO:0000313" key="7">
    <source>
        <dbReference type="Proteomes" id="UP000030653"/>
    </source>
</evidence>
<accession>M5GH17</accession>
<dbReference type="STRING" id="1858805.M5GH17"/>
<dbReference type="GO" id="GO:0000472">
    <property type="term" value="P:endonucleolytic cleavage to generate mature 5'-end of SSU-rRNA from (SSU-rRNA, 5.8S rRNA, LSU-rRNA)"/>
    <property type="evidence" value="ECO:0007669"/>
    <property type="project" value="TreeGrafter"/>
</dbReference>
<dbReference type="OrthoDB" id="392571at2759"/>
<dbReference type="InterPro" id="IPR011989">
    <property type="entry name" value="ARM-like"/>
</dbReference>
<feature type="region of interest" description="Disordered" evidence="5">
    <location>
        <begin position="509"/>
        <end position="533"/>
    </location>
</feature>
<evidence type="ECO:0000256" key="3">
    <source>
        <dbReference type="ARBA" id="ARBA00030932"/>
    </source>
</evidence>
<dbReference type="HOGENOM" id="CLU_008720_0_0_1"/>
<keyword evidence="7" id="KW-1185">Reference proteome</keyword>
<feature type="compositionally biased region" description="Basic and acidic residues" evidence="5">
    <location>
        <begin position="777"/>
        <end position="786"/>
    </location>
</feature>
<feature type="compositionally biased region" description="Basic residues" evidence="5">
    <location>
        <begin position="1"/>
        <end position="13"/>
    </location>
</feature>
<dbReference type="GO" id="GO:0030688">
    <property type="term" value="C:preribosome, small subunit precursor"/>
    <property type="evidence" value="ECO:0007669"/>
    <property type="project" value="TreeGrafter"/>
</dbReference>
<dbReference type="PANTHER" id="PTHR13102">
    <property type="entry name" value="NUCLEOLAR PROTEIN 9"/>
    <property type="match status" value="1"/>
</dbReference>
<dbReference type="Pfam" id="PF22493">
    <property type="entry name" value="PUF_NOP9"/>
    <property type="match status" value="1"/>
</dbReference>
<feature type="compositionally biased region" description="Basic and acidic residues" evidence="5">
    <location>
        <begin position="737"/>
        <end position="748"/>
    </location>
</feature>
<dbReference type="GO" id="GO:0000480">
    <property type="term" value="P:endonucleolytic cleavage in 5'-ETS of tricistronic rRNA transcript (SSU-rRNA, 5.8S rRNA, LSU-rRNA)"/>
    <property type="evidence" value="ECO:0007669"/>
    <property type="project" value="TreeGrafter"/>
</dbReference>
<dbReference type="GeneID" id="63691099"/>
<dbReference type="InterPro" id="IPR001313">
    <property type="entry name" value="Pumilio_RNA-bd_rpt"/>
</dbReference>
<organism evidence="6 7">
    <name type="scientific">Dacryopinax primogenitus (strain DJM 731)</name>
    <name type="common">Brown rot fungus</name>
    <dbReference type="NCBI Taxonomy" id="1858805"/>
    <lineage>
        <taxon>Eukaryota</taxon>
        <taxon>Fungi</taxon>
        <taxon>Dikarya</taxon>
        <taxon>Basidiomycota</taxon>
        <taxon>Agaricomycotina</taxon>
        <taxon>Dacrymycetes</taxon>
        <taxon>Dacrymycetales</taxon>
        <taxon>Dacrymycetaceae</taxon>
        <taxon>Dacryopinax</taxon>
    </lineage>
</organism>
<dbReference type="AlphaFoldDB" id="M5GH17"/>
<feature type="region of interest" description="Disordered" evidence="5">
    <location>
        <begin position="249"/>
        <end position="268"/>
    </location>
</feature>
<dbReference type="SMART" id="SM00025">
    <property type="entry name" value="Pumilio"/>
    <property type="match status" value="5"/>
</dbReference>
<feature type="compositionally biased region" description="Basic and acidic residues" evidence="5">
    <location>
        <begin position="14"/>
        <end position="25"/>
    </location>
</feature>
<protein>
    <recommendedName>
        <fullName evidence="1">Nucleolar protein 9</fullName>
    </recommendedName>
    <alternativeName>
        <fullName evidence="3 4">Pumilio domain-containing protein NOP9</fullName>
    </alternativeName>
</protein>
<dbReference type="GO" id="GO:0000447">
    <property type="term" value="P:endonucleolytic cleavage in ITS1 to separate SSU-rRNA from 5.8S rRNA and LSU-rRNA from tricistronic rRNA transcript (SSU-rRNA, 5.8S rRNA, LSU-rRNA)"/>
    <property type="evidence" value="ECO:0007669"/>
    <property type="project" value="TreeGrafter"/>
</dbReference>
<dbReference type="RefSeq" id="XP_040633352.1">
    <property type="nucleotide sequence ID" value="XM_040776037.1"/>
</dbReference>
<gene>
    <name evidence="6" type="ORF">DACRYDRAFT_73930</name>
</gene>
<evidence type="ECO:0000256" key="1">
    <source>
        <dbReference type="ARBA" id="ARBA00016427"/>
    </source>
</evidence>
<dbReference type="InterPro" id="IPR040000">
    <property type="entry name" value="NOP9"/>
</dbReference>
<dbReference type="SUPFAM" id="SSF48371">
    <property type="entry name" value="ARM repeat"/>
    <property type="match status" value="2"/>
</dbReference>
<feature type="compositionally biased region" description="Polar residues" evidence="5">
    <location>
        <begin position="684"/>
        <end position="696"/>
    </location>
</feature>
<dbReference type="GO" id="GO:0030686">
    <property type="term" value="C:90S preribosome"/>
    <property type="evidence" value="ECO:0007669"/>
    <property type="project" value="TreeGrafter"/>
</dbReference>
<reference evidence="6 7" key="1">
    <citation type="journal article" date="2012" name="Science">
        <title>The Paleozoic origin of enzymatic lignin decomposition reconstructed from 31 fungal genomes.</title>
        <authorList>
            <person name="Floudas D."/>
            <person name="Binder M."/>
            <person name="Riley R."/>
            <person name="Barry K."/>
            <person name="Blanchette R.A."/>
            <person name="Henrissat B."/>
            <person name="Martinez A.T."/>
            <person name="Otillar R."/>
            <person name="Spatafora J.W."/>
            <person name="Yadav J.S."/>
            <person name="Aerts A."/>
            <person name="Benoit I."/>
            <person name="Boyd A."/>
            <person name="Carlson A."/>
            <person name="Copeland A."/>
            <person name="Coutinho P.M."/>
            <person name="de Vries R.P."/>
            <person name="Ferreira P."/>
            <person name="Findley K."/>
            <person name="Foster B."/>
            <person name="Gaskell J."/>
            <person name="Glotzer D."/>
            <person name="Gorecki P."/>
            <person name="Heitman J."/>
            <person name="Hesse C."/>
            <person name="Hori C."/>
            <person name="Igarashi K."/>
            <person name="Jurgens J.A."/>
            <person name="Kallen N."/>
            <person name="Kersten P."/>
            <person name="Kohler A."/>
            <person name="Kuees U."/>
            <person name="Kumar T.K.A."/>
            <person name="Kuo A."/>
            <person name="LaButti K."/>
            <person name="Larrondo L.F."/>
            <person name="Lindquist E."/>
            <person name="Ling A."/>
            <person name="Lombard V."/>
            <person name="Lucas S."/>
            <person name="Lundell T."/>
            <person name="Martin R."/>
            <person name="McLaughlin D.J."/>
            <person name="Morgenstern I."/>
            <person name="Morin E."/>
            <person name="Murat C."/>
            <person name="Nagy L.G."/>
            <person name="Nolan M."/>
            <person name="Ohm R.A."/>
            <person name="Patyshakuliyeva A."/>
            <person name="Rokas A."/>
            <person name="Ruiz-Duenas F.J."/>
            <person name="Sabat G."/>
            <person name="Salamov A."/>
            <person name="Samejima M."/>
            <person name="Schmutz J."/>
            <person name="Slot J.C."/>
            <person name="St John F."/>
            <person name="Stenlid J."/>
            <person name="Sun H."/>
            <person name="Sun S."/>
            <person name="Syed K."/>
            <person name="Tsang A."/>
            <person name="Wiebenga A."/>
            <person name="Young D."/>
            <person name="Pisabarro A."/>
            <person name="Eastwood D.C."/>
            <person name="Martin F."/>
            <person name="Cullen D."/>
            <person name="Grigoriev I.V."/>
            <person name="Hibbett D.S."/>
        </authorList>
    </citation>
    <scope>NUCLEOTIDE SEQUENCE [LARGE SCALE GENOMIC DNA]</scope>
    <source>
        <strain evidence="6 7">DJM-731 SS1</strain>
    </source>
</reference>
<feature type="region of interest" description="Disordered" evidence="5">
    <location>
        <begin position="1"/>
        <end position="52"/>
    </location>
</feature>
<dbReference type="OMA" id="CNSYGSH"/>
<dbReference type="PANTHER" id="PTHR13102:SF0">
    <property type="entry name" value="NUCLEOLAR PROTEIN 9"/>
    <property type="match status" value="1"/>
</dbReference>
<name>M5GH17_DACPD</name>
<evidence type="ECO:0000256" key="5">
    <source>
        <dbReference type="SAM" id="MobiDB-lite"/>
    </source>
</evidence>
<dbReference type="EMBL" id="JH795855">
    <property type="protein sequence ID" value="EJU06458.1"/>
    <property type="molecule type" value="Genomic_DNA"/>
</dbReference>
<feature type="compositionally biased region" description="Low complexity" evidence="5">
    <location>
        <begin position="674"/>
        <end position="683"/>
    </location>
</feature>
<feature type="compositionally biased region" description="Basic residues" evidence="5">
    <location>
        <begin position="255"/>
        <end position="264"/>
    </location>
</feature>
<dbReference type="GO" id="GO:0003723">
    <property type="term" value="F:RNA binding"/>
    <property type="evidence" value="ECO:0007669"/>
    <property type="project" value="InterPro"/>
</dbReference>
<dbReference type="Gene3D" id="1.25.10.10">
    <property type="entry name" value="Leucine-rich Repeat Variant"/>
    <property type="match status" value="3"/>
</dbReference>
<dbReference type="GO" id="GO:0005730">
    <property type="term" value="C:nucleolus"/>
    <property type="evidence" value="ECO:0007669"/>
    <property type="project" value="TreeGrafter"/>
</dbReference>